<dbReference type="EMBL" id="HBGW01068083">
    <property type="protein sequence ID" value="CAD9617197.1"/>
    <property type="molecule type" value="Transcribed_RNA"/>
</dbReference>
<feature type="region of interest" description="Disordered" evidence="1">
    <location>
        <begin position="96"/>
        <end position="179"/>
    </location>
</feature>
<gene>
    <name evidence="2" type="ORF">BRAN1462_LOCUS43375</name>
</gene>
<feature type="compositionally biased region" description="Basic residues" evidence="1">
    <location>
        <begin position="22"/>
        <end position="42"/>
    </location>
</feature>
<organism evidence="2">
    <name type="scientific">Zooxanthella nutricula</name>
    <dbReference type="NCBI Taxonomy" id="1333877"/>
    <lineage>
        <taxon>Eukaryota</taxon>
        <taxon>Sar</taxon>
        <taxon>Alveolata</taxon>
        <taxon>Dinophyceae</taxon>
        <taxon>Peridiniales</taxon>
        <taxon>Peridiniales incertae sedis</taxon>
        <taxon>Zooxanthella</taxon>
    </lineage>
</organism>
<feature type="compositionally biased region" description="Polar residues" evidence="1">
    <location>
        <begin position="97"/>
        <end position="111"/>
    </location>
</feature>
<reference evidence="2" key="1">
    <citation type="submission" date="2021-01" db="EMBL/GenBank/DDBJ databases">
        <authorList>
            <person name="Corre E."/>
            <person name="Pelletier E."/>
            <person name="Niang G."/>
            <person name="Scheremetjew M."/>
            <person name="Finn R."/>
            <person name="Kale V."/>
            <person name="Holt S."/>
            <person name="Cochrane G."/>
            <person name="Meng A."/>
            <person name="Brown T."/>
            <person name="Cohen L."/>
        </authorList>
    </citation>
    <scope>NUCLEOTIDE SEQUENCE</scope>
    <source>
        <strain evidence="2">RCC3387</strain>
    </source>
</reference>
<evidence type="ECO:0000313" key="2">
    <source>
        <dbReference type="EMBL" id="CAD9617197.1"/>
    </source>
</evidence>
<feature type="compositionally biased region" description="Basic and acidic residues" evidence="1">
    <location>
        <begin position="128"/>
        <end position="151"/>
    </location>
</feature>
<protein>
    <submittedName>
        <fullName evidence="2">Uncharacterized protein</fullName>
    </submittedName>
</protein>
<evidence type="ECO:0000256" key="1">
    <source>
        <dbReference type="SAM" id="MobiDB-lite"/>
    </source>
</evidence>
<feature type="region of interest" description="Disordered" evidence="1">
    <location>
        <begin position="1"/>
        <end position="54"/>
    </location>
</feature>
<dbReference type="AlphaFoldDB" id="A0A7S2LXB5"/>
<proteinExistence type="predicted"/>
<sequence>MGTVILRVPGAASDSDSERARDRRRGGRAGSRSRSREPRRRGGSPDWSRWKGKSNARLVMELREQLRDDACCASGKEYVRRPMGFEAGLAVRREQGTAESQLIQEDTWASTQRRQNRNRQVQEDDEDRDRPSQRRTDEEQERQQRLRKIYEKYGQQAAGAAGGSSRGVDVEGPDVMRLG</sequence>
<accession>A0A7S2LXB5</accession>
<name>A0A7S2LXB5_9DINO</name>